<dbReference type="AlphaFoldDB" id="A0A5C3PQL3"/>
<dbReference type="EMBL" id="ML211009">
    <property type="protein sequence ID" value="TFK91906.1"/>
    <property type="molecule type" value="Genomic_DNA"/>
</dbReference>
<evidence type="ECO:0000313" key="1">
    <source>
        <dbReference type="EMBL" id="TFK91906.1"/>
    </source>
</evidence>
<gene>
    <name evidence="1" type="ORF">K466DRAFT_278307</name>
</gene>
<keyword evidence="2" id="KW-1185">Reference proteome</keyword>
<evidence type="ECO:0000313" key="2">
    <source>
        <dbReference type="Proteomes" id="UP000308197"/>
    </source>
</evidence>
<proteinExistence type="predicted"/>
<name>A0A5C3PQL3_9APHY</name>
<dbReference type="Proteomes" id="UP000308197">
    <property type="component" value="Unassembled WGS sequence"/>
</dbReference>
<reference evidence="1 2" key="1">
    <citation type="journal article" date="2019" name="Nat. Ecol. Evol.">
        <title>Megaphylogeny resolves global patterns of mushroom evolution.</title>
        <authorList>
            <person name="Varga T."/>
            <person name="Krizsan K."/>
            <person name="Foldi C."/>
            <person name="Dima B."/>
            <person name="Sanchez-Garcia M."/>
            <person name="Sanchez-Ramirez S."/>
            <person name="Szollosi G.J."/>
            <person name="Szarkandi J.G."/>
            <person name="Papp V."/>
            <person name="Albert L."/>
            <person name="Andreopoulos W."/>
            <person name="Angelini C."/>
            <person name="Antonin V."/>
            <person name="Barry K.W."/>
            <person name="Bougher N.L."/>
            <person name="Buchanan P."/>
            <person name="Buyck B."/>
            <person name="Bense V."/>
            <person name="Catcheside P."/>
            <person name="Chovatia M."/>
            <person name="Cooper J."/>
            <person name="Damon W."/>
            <person name="Desjardin D."/>
            <person name="Finy P."/>
            <person name="Geml J."/>
            <person name="Haridas S."/>
            <person name="Hughes K."/>
            <person name="Justo A."/>
            <person name="Karasinski D."/>
            <person name="Kautmanova I."/>
            <person name="Kiss B."/>
            <person name="Kocsube S."/>
            <person name="Kotiranta H."/>
            <person name="LaButti K.M."/>
            <person name="Lechner B.E."/>
            <person name="Liimatainen K."/>
            <person name="Lipzen A."/>
            <person name="Lukacs Z."/>
            <person name="Mihaltcheva S."/>
            <person name="Morgado L.N."/>
            <person name="Niskanen T."/>
            <person name="Noordeloos M.E."/>
            <person name="Ohm R.A."/>
            <person name="Ortiz-Santana B."/>
            <person name="Ovrebo C."/>
            <person name="Racz N."/>
            <person name="Riley R."/>
            <person name="Savchenko A."/>
            <person name="Shiryaev A."/>
            <person name="Soop K."/>
            <person name="Spirin V."/>
            <person name="Szebenyi C."/>
            <person name="Tomsovsky M."/>
            <person name="Tulloss R.E."/>
            <person name="Uehling J."/>
            <person name="Grigoriev I.V."/>
            <person name="Vagvolgyi C."/>
            <person name="Papp T."/>
            <person name="Martin F.M."/>
            <person name="Miettinen O."/>
            <person name="Hibbett D.S."/>
            <person name="Nagy L.G."/>
        </authorList>
    </citation>
    <scope>NUCLEOTIDE SEQUENCE [LARGE SCALE GENOMIC DNA]</scope>
    <source>
        <strain evidence="1 2">HHB13444</strain>
    </source>
</reference>
<sequence length="146" mass="17431">MDSNHGHPGHLIMTLCLRFSRICCWLVDFLLHGHRTLTAFIMFYWFTYLDATDARLPEDTLPWLDRWEIYPIQYAASLPHTLHIKNRHLRFPREVQRSVCQLKSTIEAISCYRRGSRQTPYHTRLQTPLSTSEFEACQTQFEEDMR</sequence>
<dbReference type="InParanoid" id="A0A5C3PQL3"/>
<accession>A0A5C3PQL3</accession>
<organism evidence="1 2">
    <name type="scientific">Polyporus arcularius HHB13444</name>
    <dbReference type="NCBI Taxonomy" id="1314778"/>
    <lineage>
        <taxon>Eukaryota</taxon>
        <taxon>Fungi</taxon>
        <taxon>Dikarya</taxon>
        <taxon>Basidiomycota</taxon>
        <taxon>Agaricomycotina</taxon>
        <taxon>Agaricomycetes</taxon>
        <taxon>Polyporales</taxon>
        <taxon>Polyporaceae</taxon>
        <taxon>Polyporus</taxon>
    </lineage>
</organism>
<protein>
    <submittedName>
        <fullName evidence="1">Uncharacterized protein</fullName>
    </submittedName>
</protein>